<protein>
    <submittedName>
        <fullName evidence="1">Uncharacterized protein</fullName>
    </submittedName>
</protein>
<proteinExistence type="predicted"/>
<reference evidence="1 2" key="1">
    <citation type="submission" date="2016-07" db="EMBL/GenBank/DDBJ databases">
        <title>Draft genome of the white-rot fungus Obba rivulosa 3A-2.</title>
        <authorList>
            <consortium name="DOE Joint Genome Institute"/>
            <person name="Miettinen O."/>
            <person name="Riley R."/>
            <person name="Acob R."/>
            <person name="Barry K."/>
            <person name="Cullen D."/>
            <person name="De Vries R."/>
            <person name="Hainaut M."/>
            <person name="Hatakka A."/>
            <person name="Henrissat B."/>
            <person name="Hilden K."/>
            <person name="Kuo R."/>
            <person name="Labutti K."/>
            <person name="Lipzen A."/>
            <person name="Makela M.R."/>
            <person name="Sandor L."/>
            <person name="Spatafora J.W."/>
            <person name="Grigoriev I.V."/>
            <person name="Hibbett D.S."/>
        </authorList>
    </citation>
    <scope>NUCLEOTIDE SEQUENCE [LARGE SCALE GENOMIC DNA]</scope>
    <source>
        <strain evidence="1 2">3A-2</strain>
    </source>
</reference>
<name>A0A8E2DGC0_9APHY</name>
<evidence type="ECO:0000313" key="1">
    <source>
        <dbReference type="EMBL" id="OCH85782.1"/>
    </source>
</evidence>
<organism evidence="1 2">
    <name type="scientific">Obba rivulosa</name>
    <dbReference type="NCBI Taxonomy" id="1052685"/>
    <lineage>
        <taxon>Eukaryota</taxon>
        <taxon>Fungi</taxon>
        <taxon>Dikarya</taxon>
        <taxon>Basidiomycota</taxon>
        <taxon>Agaricomycotina</taxon>
        <taxon>Agaricomycetes</taxon>
        <taxon>Polyporales</taxon>
        <taxon>Gelatoporiaceae</taxon>
        <taxon>Obba</taxon>
    </lineage>
</organism>
<accession>A0A8E2DGC0</accession>
<keyword evidence="2" id="KW-1185">Reference proteome</keyword>
<dbReference type="Proteomes" id="UP000250043">
    <property type="component" value="Unassembled WGS sequence"/>
</dbReference>
<feature type="non-terminal residue" evidence="1">
    <location>
        <position position="1"/>
    </location>
</feature>
<gene>
    <name evidence="1" type="ORF">OBBRIDRAFT_739263</name>
</gene>
<dbReference type="EMBL" id="KV722563">
    <property type="protein sequence ID" value="OCH85782.1"/>
    <property type="molecule type" value="Genomic_DNA"/>
</dbReference>
<sequence length="167" mass="20226">MFNEGEVKLKDPDYIFCPAPHCKQILHLFTKHFCQHPLLPEQTETHTAEEIRKNVVLEMYNFCYARGLREVWGYMWTRWYLEVQWLLWARSASPRISRLRTTMIVKNFWKQLEGLHIDRYILKHDFLHHLLHLHLDHLVWILCTKVAPVWTTRAEALEDDYRAGRSK</sequence>
<dbReference type="AlphaFoldDB" id="A0A8E2DGC0"/>
<dbReference type="OrthoDB" id="3262412at2759"/>
<evidence type="ECO:0000313" key="2">
    <source>
        <dbReference type="Proteomes" id="UP000250043"/>
    </source>
</evidence>